<name>A0A154VW31_9PROT</name>
<protein>
    <recommendedName>
        <fullName evidence="1">Aminoglycoside phosphotransferase domain-containing protein</fullName>
    </recommendedName>
</protein>
<dbReference type="AlphaFoldDB" id="A0A154VW31"/>
<keyword evidence="3" id="KW-1185">Reference proteome</keyword>
<dbReference type="RefSeq" id="WP_067558039.1">
    <property type="nucleotide sequence ID" value="NZ_LPXN01000129.1"/>
</dbReference>
<proteinExistence type="predicted"/>
<feature type="domain" description="Aminoglycoside phosphotransferase" evidence="1">
    <location>
        <begin position="38"/>
        <end position="287"/>
    </location>
</feature>
<dbReference type="PANTHER" id="PTHR47829:SF1">
    <property type="entry name" value="HAD FAMILY PHOSPHATASE"/>
    <property type="match status" value="1"/>
</dbReference>
<dbReference type="CDD" id="cd05154">
    <property type="entry name" value="ACAD10_11_N-like"/>
    <property type="match status" value="1"/>
</dbReference>
<dbReference type="OrthoDB" id="3806873at2"/>
<evidence type="ECO:0000259" key="1">
    <source>
        <dbReference type="Pfam" id="PF01636"/>
    </source>
</evidence>
<reference evidence="2 3" key="1">
    <citation type="submission" date="2015-12" db="EMBL/GenBank/DDBJ databases">
        <title>Genome sequence of Oceanibaculum pacificum MCCC 1A02656.</title>
        <authorList>
            <person name="Lu L."/>
            <person name="Lai Q."/>
            <person name="Shao Z."/>
            <person name="Qian P."/>
        </authorList>
    </citation>
    <scope>NUCLEOTIDE SEQUENCE [LARGE SCALE GENOMIC DNA]</scope>
    <source>
        <strain evidence="2 3">MCCC 1A02656</strain>
    </source>
</reference>
<dbReference type="PANTHER" id="PTHR47829">
    <property type="entry name" value="HYDROLASE, PUTATIVE (AFU_ORTHOLOGUE AFUA_1G12880)-RELATED"/>
    <property type="match status" value="1"/>
</dbReference>
<dbReference type="Gene3D" id="3.90.1200.10">
    <property type="match status" value="1"/>
</dbReference>
<comment type="caution">
    <text evidence="2">The sequence shown here is derived from an EMBL/GenBank/DDBJ whole genome shotgun (WGS) entry which is preliminary data.</text>
</comment>
<dbReference type="SUPFAM" id="SSF56112">
    <property type="entry name" value="Protein kinase-like (PK-like)"/>
    <property type="match status" value="1"/>
</dbReference>
<dbReference type="InterPro" id="IPR002575">
    <property type="entry name" value="Aminoglycoside_PTrfase"/>
</dbReference>
<dbReference type="InterPro" id="IPR052898">
    <property type="entry name" value="ACAD10-like"/>
</dbReference>
<gene>
    <name evidence="2" type="ORF">AUP43_11480</name>
</gene>
<dbReference type="Gene3D" id="3.30.200.20">
    <property type="entry name" value="Phosphorylase Kinase, domain 1"/>
    <property type="match status" value="1"/>
</dbReference>
<dbReference type="EMBL" id="LPXN01000129">
    <property type="protein sequence ID" value="KZD05487.1"/>
    <property type="molecule type" value="Genomic_DNA"/>
</dbReference>
<dbReference type="InterPro" id="IPR011009">
    <property type="entry name" value="Kinase-like_dom_sf"/>
</dbReference>
<dbReference type="InterPro" id="IPR041726">
    <property type="entry name" value="ACAD10_11_N"/>
</dbReference>
<accession>A0A154VW31</accession>
<dbReference type="Proteomes" id="UP000076400">
    <property type="component" value="Unassembled WGS sequence"/>
</dbReference>
<evidence type="ECO:0000313" key="2">
    <source>
        <dbReference type="EMBL" id="KZD05487.1"/>
    </source>
</evidence>
<organism evidence="2 3">
    <name type="scientific">Oceanibaculum pacificum</name>
    <dbReference type="NCBI Taxonomy" id="580166"/>
    <lineage>
        <taxon>Bacteria</taxon>
        <taxon>Pseudomonadati</taxon>
        <taxon>Pseudomonadota</taxon>
        <taxon>Alphaproteobacteria</taxon>
        <taxon>Rhodospirillales</taxon>
        <taxon>Oceanibaculaceae</taxon>
        <taxon>Oceanibaculum</taxon>
    </lineage>
</organism>
<dbReference type="STRING" id="580166.AUP43_11480"/>
<dbReference type="Pfam" id="PF01636">
    <property type="entry name" value="APH"/>
    <property type="match status" value="1"/>
</dbReference>
<sequence length="358" mass="38884">MQNGPALKSVEEALALPLDRLGAHLAAHGLRLDREVPVRQFAHGFGNINYLLSVDGAETVLRRPPLGPIPPGANDMKREHTVLSRLGAAYPYAPRGIYFCGDEDVIGAPFQLIEYRPGLVIGAELPPELAGQPEIAAKLGADLIRLLAEFHAVDPASVGLDELGKPEGFLERTLAGWVKRCRLAMEGPDALVPTPSFTAIVEWLQARPVPASAITLLHNDFKLDNVILDPATLDPVAVLDWDMATRGDPLFDLAILLAYWTEAGDPPAMHALKQMPTAAPGFPSRRELVAAYGRASGRDVSDMLYYRVLGMLRLAGIFLQLNRRWREGGTTDARFAGFGTLAEGLLDFGWDIARGKAF</sequence>
<evidence type="ECO:0000313" key="3">
    <source>
        <dbReference type="Proteomes" id="UP000076400"/>
    </source>
</evidence>